<comment type="caution">
    <text evidence="1">The sequence shown here is derived from an EMBL/GenBank/DDBJ whole genome shotgun (WGS) entry which is preliminary data.</text>
</comment>
<evidence type="ECO:0000313" key="2">
    <source>
        <dbReference type="Proteomes" id="UP000192276"/>
    </source>
</evidence>
<dbReference type="Proteomes" id="UP000192276">
    <property type="component" value="Unassembled WGS sequence"/>
</dbReference>
<dbReference type="STRING" id="550983.A4R26_25715"/>
<accession>A0A1V9FE99</accession>
<keyword evidence="2" id="KW-1185">Reference proteome</keyword>
<name>A0A1V9FE99_9BACT</name>
<organism evidence="1 2">
    <name type="scientific">Niastella populi</name>
    <dbReference type="NCBI Taxonomy" id="550983"/>
    <lineage>
        <taxon>Bacteria</taxon>
        <taxon>Pseudomonadati</taxon>
        <taxon>Bacteroidota</taxon>
        <taxon>Chitinophagia</taxon>
        <taxon>Chitinophagales</taxon>
        <taxon>Chitinophagaceae</taxon>
        <taxon>Niastella</taxon>
    </lineage>
</organism>
<evidence type="ECO:0000313" key="1">
    <source>
        <dbReference type="EMBL" id="OQP56693.1"/>
    </source>
</evidence>
<dbReference type="AlphaFoldDB" id="A0A1V9FE99"/>
<feature type="non-terminal residue" evidence="1">
    <location>
        <position position="1"/>
    </location>
</feature>
<proteinExistence type="predicted"/>
<protein>
    <submittedName>
        <fullName evidence="1">Uncharacterized protein</fullName>
    </submittedName>
</protein>
<reference evidence="2" key="1">
    <citation type="submission" date="2016-04" db="EMBL/GenBank/DDBJ databases">
        <authorList>
            <person name="Chen L."/>
            <person name="Zhuang W."/>
            <person name="Wang G."/>
        </authorList>
    </citation>
    <scope>NUCLEOTIDE SEQUENCE [LARGE SCALE GENOMIC DNA]</scope>
    <source>
        <strain evidence="2">208</strain>
    </source>
</reference>
<gene>
    <name evidence="1" type="ORF">A4R26_25715</name>
</gene>
<dbReference type="EMBL" id="LWBP01000198">
    <property type="protein sequence ID" value="OQP56693.1"/>
    <property type="molecule type" value="Genomic_DNA"/>
</dbReference>
<sequence>LIIENHTQNVPGFLFNKGRGRTEFRRVVALNDSTLLFGGDTLLLRGNIIANNGLSIDGRNVQLGQSVGAGGNPAAFLDNREIPLNGFNLSLSGTGKFIAGRTTDDGIGKIQNAGSYSYDKTDNNGIYAGAVRMMGQKSTSTNAFFGLGNTTNISNVSSSANLIVMGTNTGNSITGGDAFILGNDCGSSIVSPHNFIAIGKSCLTNSTTNENLAIGSAALFRNTTGAFNNAVGQYAPLVNATTGLGNNAFGSNAGTIIKTGNWNVCIGHNAGGGNSLFPGSEATECIFINPRKSTGSSPAGLYTNCLFVGGNSGKQTNSASTSITNSSIFGNDVTTDLNNICIISNVAQSVILPSSSNIVTVNNGAKLQVNGTAYISDTLKMPNVVTKSDTATCKPMVIDGNGNVFKMESWNVPQITRTPVNDAGYSALSSDYLIAFTVLTAARTVTLPAASSMTNRVMIIKDESGAAATYNITINITAGGTIDGSSSKTIAANYGSVEVYSNGSQWFTK</sequence>